<dbReference type="CDD" id="cd05403">
    <property type="entry name" value="NT_KNTase_like"/>
    <property type="match status" value="1"/>
</dbReference>
<dbReference type="InterPro" id="IPR002934">
    <property type="entry name" value="Polymerase_NTP_transf_dom"/>
</dbReference>
<evidence type="ECO:0000313" key="3">
    <source>
        <dbReference type="Proteomes" id="UP000218332"/>
    </source>
</evidence>
<organism evidence="2 3">
    <name type="scientific">Tamilnaduibacter salinus</name>
    <dbReference type="NCBI Taxonomy" id="1484056"/>
    <lineage>
        <taxon>Bacteria</taxon>
        <taxon>Pseudomonadati</taxon>
        <taxon>Pseudomonadota</taxon>
        <taxon>Gammaproteobacteria</taxon>
        <taxon>Pseudomonadales</taxon>
        <taxon>Marinobacteraceae</taxon>
        <taxon>Tamilnaduibacter</taxon>
    </lineage>
</organism>
<gene>
    <name evidence="2" type="ORF">CF392_16425</name>
</gene>
<feature type="domain" description="Polymerase nucleotidyl transferase" evidence="1">
    <location>
        <begin position="10"/>
        <end position="83"/>
    </location>
</feature>
<protein>
    <recommendedName>
        <fullName evidence="1">Polymerase nucleotidyl transferase domain-containing protein</fullName>
    </recommendedName>
</protein>
<dbReference type="AlphaFoldDB" id="A0A2A2HZJ5"/>
<evidence type="ECO:0000313" key="2">
    <source>
        <dbReference type="EMBL" id="PAV24414.1"/>
    </source>
</evidence>
<name>A0A2A2HZJ5_9GAMM</name>
<keyword evidence="3" id="KW-1185">Reference proteome</keyword>
<dbReference type="Proteomes" id="UP000218332">
    <property type="component" value="Unassembled WGS sequence"/>
</dbReference>
<proteinExistence type="predicted"/>
<reference evidence="2 3" key="1">
    <citation type="submission" date="2017-07" db="EMBL/GenBank/DDBJ databases">
        <title>Tamlnaduibacter salinus (Mi-7) genome sequencing.</title>
        <authorList>
            <person name="Verma A."/>
            <person name="Krishnamurthi S."/>
        </authorList>
    </citation>
    <scope>NUCLEOTIDE SEQUENCE [LARGE SCALE GENOMIC DNA]</scope>
    <source>
        <strain evidence="2 3">Mi-7</strain>
    </source>
</reference>
<dbReference type="Pfam" id="PF01909">
    <property type="entry name" value="NTP_transf_2"/>
    <property type="match status" value="1"/>
</dbReference>
<dbReference type="SUPFAM" id="SSF81301">
    <property type="entry name" value="Nucleotidyltransferase"/>
    <property type="match status" value="1"/>
</dbReference>
<dbReference type="InterPro" id="IPR043519">
    <property type="entry name" value="NT_sf"/>
</dbReference>
<dbReference type="GO" id="GO:0016779">
    <property type="term" value="F:nucleotidyltransferase activity"/>
    <property type="evidence" value="ECO:0007669"/>
    <property type="project" value="InterPro"/>
</dbReference>
<comment type="caution">
    <text evidence="2">The sequence shown here is derived from an EMBL/GenBank/DDBJ whole genome shotgun (WGS) entry which is preliminary data.</text>
</comment>
<evidence type="ECO:0000259" key="1">
    <source>
        <dbReference type="Pfam" id="PF01909"/>
    </source>
</evidence>
<sequence>MRLTGEEQKTIARIVEKHLGAEAEVSVFGSRVDDSRRGGDLDLYIETAEHASVRVRARLKMALENALQLPVDAVFHQKGQSFTPFENIARESAVAIQESGAQ</sequence>
<dbReference type="Gene3D" id="3.30.460.10">
    <property type="entry name" value="Beta Polymerase, domain 2"/>
    <property type="match status" value="1"/>
</dbReference>
<dbReference type="EMBL" id="NMPM01000195">
    <property type="protein sequence ID" value="PAV24414.1"/>
    <property type="molecule type" value="Genomic_DNA"/>
</dbReference>
<accession>A0A2A2HZJ5</accession>